<keyword evidence="9" id="KW-1133">Transmembrane helix</keyword>
<gene>
    <name evidence="11" type="ORF">RJT34_12812</name>
</gene>
<evidence type="ECO:0000256" key="6">
    <source>
        <dbReference type="ARBA" id="ARBA00023157"/>
    </source>
</evidence>
<reference evidence="11 12" key="1">
    <citation type="submission" date="2024-01" db="EMBL/GenBank/DDBJ databases">
        <title>The genomes of 5 underutilized Papilionoideae crops provide insights into root nodulation and disease resistance.</title>
        <authorList>
            <person name="Yuan L."/>
        </authorList>
    </citation>
    <scope>NUCLEOTIDE SEQUENCE [LARGE SCALE GENOMIC DNA]</scope>
    <source>
        <strain evidence="11">LY-2023</strain>
        <tissue evidence="11">Leaf</tissue>
    </source>
</reference>
<evidence type="ECO:0000256" key="3">
    <source>
        <dbReference type="ARBA" id="ARBA00022729"/>
    </source>
</evidence>
<feature type="domain" description="Gnk2-homologous" evidence="10">
    <location>
        <begin position="1"/>
        <end position="41"/>
    </location>
</feature>
<keyword evidence="4" id="KW-0677">Repeat</keyword>
<dbReference type="InterPro" id="IPR038408">
    <property type="entry name" value="GNK2_sf"/>
</dbReference>
<evidence type="ECO:0000256" key="2">
    <source>
        <dbReference type="ARBA" id="ARBA00022581"/>
    </source>
</evidence>
<sequence length="195" mass="20262">MADCAICVAHAVSRAGDLCPAACGGAVQLDGCYVKYDNATFLGVEDKSVVLKKCGPYMGYGSGSTGVRDAVLSELVNSGGYFRIGGSGQVKGVAQCCGDLSFAECGDCVGVAIQRLRSDCGAAYFGDMFLGKCYARYYSTNSNEAHAYSQPKAHAGTSGNEGEKTFAIIIGLLAGVAILIIFLAFLRRICEGQGK</sequence>
<evidence type="ECO:0000256" key="9">
    <source>
        <dbReference type="SAM" id="Phobius"/>
    </source>
</evidence>
<dbReference type="InterPro" id="IPR002902">
    <property type="entry name" value="GNK2"/>
</dbReference>
<protein>
    <recommendedName>
        <fullName evidence="10">Gnk2-homologous domain-containing protein</fullName>
    </recommendedName>
</protein>
<dbReference type="Proteomes" id="UP001359559">
    <property type="component" value="Unassembled WGS sequence"/>
</dbReference>
<evidence type="ECO:0000256" key="1">
    <source>
        <dbReference type="ARBA" id="ARBA00004251"/>
    </source>
</evidence>
<dbReference type="GO" id="GO:0005886">
    <property type="term" value="C:plasma membrane"/>
    <property type="evidence" value="ECO:0007669"/>
    <property type="project" value="UniProtKB-SubCell"/>
</dbReference>
<dbReference type="AlphaFoldDB" id="A0AAN9JMG0"/>
<keyword evidence="5" id="KW-0965">Cell junction</keyword>
<dbReference type="PROSITE" id="PS51473">
    <property type="entry name" value="GNK2"/>
    <property type="match status" value="2"/>
</dbReference>
<evidence type="ECO:0000313" key="11">
    <source>
        <dbReference type="EMBL" id="KAK7301935.1"/>
    </source>
</evidence>
<accession>A0AAN9JMG0</accession>
<dbReference type="EMBL" id="JAYKXN010000003">
    <property type="protein sequence ID" value="KAK7301935.1"/>
    <property type="molecule type" value="Genomic_DNA"/>
</dbReference>
<proteinExistence type="inferred from homology"/>
<keyword evidence="6" id="KW-1015">Disulfide bond</keyword>
<dbReference type="Pfam" id="PF01657">
    <property type="entry name" value="Stress-antifung"/>
    <property type="match status" value="1"/>
</dbReference>
<evidence type="ECO:0000256" key="4">
    <source>
        <dbReference type="ARBA" id="ARBA00022737"/>
    </source>
</evidence>
<organism evidence="11 12">
    <name type="scientific">Clitoria ternatea</name>
    <name type="common">Butterfly pea</name>
    <dbReference type="NCBI Taxonomy" id="43366"/>
    <lineage>
        <taxon>Eukaryota</taxon>
        <taxon>Viridiplantae</taxon>
        <taxon>Streptophyta</taxon>
        <taxon>Embryophyta</taxon>
        <taxon>Tracheophyta</taxon>
        <taxon>Spermatophyta</taxon>
        <taxon>Magnoliopsida</taxon>
        <taxon>eudicotyledons</taxon>
        <taxon>Gunneridae</taxon>
        <taxon>Pentapetalae</taxon>
        <taxon>rosids</taxon>
        <taxon>fabids</taxon>
        <taxon>Fabales</taxon>
        <taxon>Fabaceae</taxon>
        <taxon>Papilionoideae</taxon>
        <taxon>50 kb inversion clade</taxon>
        <taxon>NPAAA clade</taxon>
        <taxon>indigoferoid/millettioid clade</taxon>
        <taxon>Phaseoleae</taxon>
        <taxon>Clitoria</taxon>
    </lineage>
</organism>
<keyword evidence="2" id="KW-0945">Host-virus interaction</keyword>
<feature type="domain" description="Gnk2-homologous" evidence="10">
    <location>
        <begin position="42"/>
        <end position="142"/>
    </location>
</feature>
<keyword evidence="9" id="KW-0812">Transmembrane</keyword>
<dbReference type="GO" id="GO:0009506">
    <property type="term" value="C:plasmodesma"/>
    <property type="evidence" value="ECO:0007669"/>
    <property type="project" value="UniProtKB-SubCell"/>
</dbReference>
<name>A0AAN9JMG0_CLITE</name>
<feature type="transmembrane region" description="Helical" evidence="9">
    <location>
        <begin position="166"/>
        <end position="186"/>
    </location>
</feature>
<evidence type="ECO:0000259" key="10">
    <source>
        <dbReference type="PROSITE" id="PS51473"/>
    </source>
</evidence>
<keyword evidence="9" id="KW-0472">Membrane</keyword>
<comment type="similarity">
    <text evidence="8">Belongs to the cysteine-rich repeat secretory protein family. Plasmodesmata-located proteins (PDLD) subfamily.</text>
</comment>
<evidence type="ECO:0000256" key="8">
    <source>
        <dbReference type="ARBA" id="ARBA00038393"/>
    </source>
</evidence>
<evidence type="ECO:0000256" key="7">
    <source>
        <dbReference type="ARBA" id="ARBA00024184"/>
    </source>
</evidence>
<dbReference type="Gene3D" id="3.30.430.20">
    <property type="entry name" value="Gnk2 domain, C-X8-C-X2-C motif"/>
    <property type="match status" value="2"/>
</dbReference>
<dbReference type="CDD" id="cd23509">
    <property type="entry name" value="Gnk2-like"/>
    <property type="match status" value="2"/>
</dbReference>
<evidence type="ECO:0000313" key="12">
    <source>
        <dbReference type="Proteomes" id="UP001359559"/>
    </source>
</evidence>
<comment type="subcellular location">
    <subcellularLocation>
        <location evidence="7">Cell junction</location>
        <location evidence="7">Plasmodesma</location>
    </subcellularLocation>
    <subcellularLocation>
        <location evidence="1">Cell membrane</location>
        <topology evidence="1">Single-pass type I membrane protein</topology>
    </subcellularLocation>
</comment>
<keyword evidence="3" id="KW-0732">Signal</keyword>
<dbReference type="PANTHER" id="PTHR32080">
    <property type="entry name" value="ANTIFUNGAL PROTEIN GINKBILOBIN-2-LIKE"/>
    <property type="match status" value="1"/>
</dbReference>
<evidence type="ECO:0000256" key="5">
    <source>
        <dbReference type="ARBA" id="ARBA00022949"/>
    </source>
</evidence>
<comment type="caution">
    <text evidence="11">The sequence shown here is derived from an EMBL/GenBank/DDBJ whole genome shotgun (WGS) entry which is preliminary data.</text>
</comment>
<dbReference type="PANTHER" id="PTHR32080:SF3">
    <property type="entry name" value="PLASMODESMATA-LOCATED PROTEIN 7"/>
    <property type="match status" value="1"/>
</dbReference>
<dbReference type="InterPro" id="IPR051378">
    <property type="entry name" value="Cell2Cell_Antifungal"/>
</dbReference>
<keyword evidence="12" id="KW-1185">Reference proteome</keyword>